<sequence>MQTLGKPARAATIKAPTKAGPKTALERTGAAPPKATPAAVAAGPRRSVADQVYDGLKRDIGQFRLVPGDRFTELELCARLGVSRTPVRQALVRLQQEGYVEVLFRSGWRVLPFDFDRYEQLYDLRMVLETTAAQRLCTEPAVCGNAVDRARLERLTAIWLVEPARRSTDGAQVRQWDEEFHCALVEAAGNAEMARVHRDITERIRMVRSLDFTKSFRIEATYEEHAQILRAILAKRADQATMLLRAHIGSSQAEVRKITLHQLHLARHQGGAAGDGLT</sequence>
<evidence type="ECO:0000313" key="7">
    <source>
        <dbReference type="Proteomes" id="UP000542973"/>
    </source>
</evidence>
<organism evidence="6 7">
    <name type="scientific">Cupriavidus gilardii</name>
    <dbReference type="NCBI Taxonomy" id="82541"/>
    <lineage>
        <taxon>Bacteria</taxon>
        <taxon>Pseudomonadati</taxon>
        <taxon>Pseudomonadota</taxon>
        <taxon>Betaproteobacteria</taxon>
        <taxon>Burkholderiales</taxon>
        <taxon>Burkholderiaceae</taxon>
        <taxon>Cupriavidus</taxon>
    </lineage>
</organism>
<evidence type="ECO:0000256" key="3">
    <source>
        <dbReference type="ARBA" id="ARBA00023163"/>
    </source>
</evidence>
<dbReference type="PROSITE" id="PS50949">
    <property type="entry name" value="HTH_GNTR"/>
    <property type="match status" value="1"/>
</dbReference>
<accession>A0A849BA21</accession>
<dbReference type="SMART" id="SM00895">
    <property type="entry name" value="FCD"/>
    <property type="match status" value="1"/>
</dbReference>
<evidence type="ECO:0000256" key="2">
    <source>
        <dbReference type="ARBA" id="ARBA00023125"/>
    </source>
</evidence>
<dbReference type="GO" id="GO:0003677">
    <property type="term" value="F:DNA binding"/>
    <property type="evidence" value="ECO:0007669"/>
    <property type="project" value="UniProtKB-KW"/>
</dbReference>
<dbReference type="EMBL" id="JABEMD010000009">
    <property type="protein sequence ID" value="NNH10733.1"/>
    <property type="molecule type" value="Genomic_DNA"/>
</dbReference>
<evidence type="ECO:0000259" key="5">
    <source>
        <dbReference type="PROSITE" id="PS50949"/>
    </source>
</evidence>
<dbReference type="Gene3D" id="1.20.120.530">
    <property type="entry name" value="GntR ligand-binding domain-like"/>
    <property type="match status" value="1"/>
</dbReference>
<gene>
    <name evidence="6" type="ORF">HLB16_07535</name>
</gene>
<dbReference type="InterPro" id="IPR000524">
    <property type="entry name" value="Tscrpt_reg_HTH_GntR"/>
</dbReference>
<dbReference type="InterPro" id="IPR036388">
    <property type="entry name" value="WH-like_DNA-bd_sf"/>
</dbReference>
<dbReference type="Pfam" id="PF07729">
    <property type="entry name" value="FCD"/>
    <property type="match status" value="1"/>
</dbReference>
<name>A0A849BA21_9BURK</name>
<proteinExistence type="predicted"/>
<dbReference type="CDD" id="cd07377">
    <property type="entry name" value="WHTH_GntR"/>
    <property type="match status" value="1"/>
</dbReference>
<dbReference type="GO" id="GO:0003700">
    <property type="term" value="F:DNA-binding transcription factor activity"/>
    <property type="evidence" value="ECO:0007669"/>
    <property type="project" value="InterPro"/>
</dbReference>
<dbReference type="Proteomes" id="UP000542973">
    <property type="component" value="Unassembled WGS sequence"/>
</dbReference>
<dbReference type="InterPro" id="IPR036390">
    <property type="entry name" value="WH_DNA-bd_sf"/>
</dbReference>
<dbReference type="InterPro" id="IPR011711">
    <property type="entry name" value="GntR_C"/>
</dbReference>
<reference evidence="6 7" key="1">
    <citation type="submission" date="2020-05" db="EMBL/GenBank/DDBJ databases">
        <title>MicrobeNet Type strains.</title>
        <authorList>
            <person name="Nicholson A.C."/>
        </authorList>
    </citation>
    <scope>NUCLEOTIDE SEQUENCE [LARGE SCALE GENOMIC DNA]</scope>
    <source>
        <strain evidence="6 7">ATCC 700815</strain>
    </source>
</reference>
<dbReference type="SMART" id="SM00345">
    <property type="entry name" value="HTH_GNTR"/>
    <property type="match status" value="1"/>
</dbReference>
<keyword evidence="2" id="KW-0238">DNA-binding</keyword>
<dbReference type="InterPro" id="IPR008920">
    <property type="entry name" value="TF_FadR/GntR_C"/>
</dbReference>
<feature type="compositionally biased region" description="Low complexity" evidence="4">
    <location>
        <begin position="30"/>
        <end position="42"/>
    </location>
</feature>
<feature type="region of interest" description="Disordered" evidence="4">
    <location>
        <begin position="1"/>
        <end position="42"/>
    </location>
</feature>
<dbReference type="SUPFAM" id="SSF46785">
    <property type="entry name" value="Winged helix' DNA-binding domain"/>
    <property type="match status" value="1"/>
</dbReference>
<keyword evidence="1" id="KW-0805">Transcription regulation</keyword>
<dbReference type="Gene3D" id="1.10.10.10">
    <property type="entry name" value="Winged helix-like DNA-binding domain superfamily/Winged helix DNA-binding domain"/>
    <property type="match status" value="1"/>
</dbReference>
<keyword evidence="3" id="KW-0804">Transcription</keyword>
<dbReference type="Pfam" id="PF00392">
    <property type="entry name" value="GntR"/>
    <property type="match status" value="1"/>
</dbReference>
<dbReference type="SUPFAM" id="SSF48008">
    <property type="entry name" value="GntR ligand-binding domain-like"/>
    <property type="match status" value="1"/>
</dbReference>
<evidence type="ECO:0000256" key="4">
    <source>
        <dbReference type="SAM" id="MobiDB-lite"/>
    </source>
</evidence>
<dbReference type="PANTHER" id="PTHR43537">
    <property type="entry name" value="TRANSCRIPTIONAL REGULATOR, GNTR FAMILY"/>
    <property type="match status" value="1"/>
</dbReference>
<comment type="caution">
    <text evidence="6">The sequence shown here is derived from an EMBL/GenBank/DDBJ whole genome shotgun (WGS) entry which is preliminary data.</text>
</comment>
<dbReference type="PRINTS" id="PR00035">
    <property type="entry name" value="HTHGNTR"/>
</dbReference>
<feature type="domain" description="HTH gntR-type" evidence="5">
    <location>
        <begin position="46"/>
        <end position="113"/>
    </location>
</feature>
<dbReference type="RefSeq" id="WP_082371755.1">
    <property type="nucleotide sequence ID" value="NZ_BAAAEB010000023.1"/>
</dbReference>
<evidence type="ECO:0000313" key="6">
    <source>
        <dbReference type="EMBL" id="NNH10733.1"/>
    </source>
</evidence>
<dbReference type="PANTHER" id="PTHR43537:SF45">
    <property type="entry name" value="GNTR FAMILY REGULATORY PROTEIN"/>
    <property type="match status" value="1"/>
</dbReference>
<dbReference type="AlphaFoldDB" id="A0A849BA21"/>
<protein>
    <submittedName>
        <fullName evidence="6">GntR family transcriptional regulator</fullName>
    </submittedName>
</protein>
<evidence type="ECO:0000256" key="1">
    <source>
        <dbReference type="ARBA" id="ARBA00023015"/>
    </source>
</evidence>